<feature type="non-terminal residue" evidence="2">
    <location>
        <position position="1"/>
    </location>
</feature>
<name>A0A6P7GQN8_DIAVI</name>
<reference evidence="2" key="1">
    <citation type="submission" date="2025-08" db="UniProtKB">
        <authorList>
            <consortium name="RefSeq"/>
        </authorList>
    </citation>
    <scope>IDENTIFICATION</scope>
    <source>
        <tissue evidence="2">Whole insect</tissue>
    </source>
</reference>
<dbReference type="RefSeq" id="XP_028151894.1">
    <property type="nucleotide sequence ID" value="XM_028296093.1"/>
</dbReference>
<protein>
    <submittedName>
        <fullName evidence="2">Uncharacterized protein LOC114345271</fullName>
    </submittedName>
</protein>
<feature type="non-terminal residue" evidence="2">
    <location>
        <position position="108"/>
    </location>
</feature>
<evidence type="ECO:0000313" key="2">
    <source>
        <dbReference type="RefSeq" id="XP_028151894.1"/>
    </source>
</evidence>
<dbReference type="AlphaFoldDB" id="A0A6P7GQN8"/>
<organism evidence="2">
    <name type="scientific">Diabrotica virgifera virgifera</name>
    <name type="common">western corn rootworm</name>
    <dbReference type="NCBI Taxonomy" id="50390"/>
    <lineage>
        <taxon>Eukaryota</taxon>
        <taxon>Metazoa</taxon>
        <taxon>Ecdysozoa</taxon>
        <taxon>Arthropoda</taxon>
        <taxon>Hexapoda</taxon>
        <taxon>Insecta</taxon>
        <taxon>Pterygota</taxon>
        <taxon>Neoptera</taxon>
        <taxon>Endopterygota</taxon>
        <taxon>Coleoptera</taxon>
        <taxon>Polyphaga</taxon>
        <taxon>Cucujiformia</taxon>
        <taxon>Chrysomeloidea</taxon>
        <taxon>Chrysomelidae</taxon>
        <taxon>Galerucinae</taxon>
        <taxon>Diabroticina</taxon>
        <taxon>Diabroticites</taxon>
        <taxon>Diabrotica</taxon>
    </lineage>
</organism>
<dbReference type="InParanoid" id="A0A6P7GQN8"/>
<feature type="compositionally biased region" description="Gly residues" evidence="1">
    <location>
        <begin position="8"/>
        <end position="20"/>
    </location>
</feature>
<proteinExistence type="predicted"/>
<feature type="region of interest" description="Disordered" evidence="1">
    <location>
        <begin position="1"/>
        <end position="43"/>
    </location>
</feature>
<accession>A0A6P7GQN8</accession>
<gene>
    <name evidence="2" type="primary">LOC114345271</name>
</gene>
<evidence type="ECO:0000256" key="1">
    <source>
        <dbReference type="SAM" id="MobiDB-lite"/>
    </source>
</evidence>
<sequence>SPLSRAGVSGGPGGGGGGGETTSSASGSPRPRAQTPGTVAGLDLLPLSTSDEVSRRREVALRQHSFFQLRIHLRRGQGLAAMDKNGEFTSFVTKYLKNNCFNVMITSK</sequence>